<evidence type="ECO:0000313" key="1">
    <source>
        <dbReference type="EMBL" id="CDM03195.1"/>
    </source>
</evidence>
<reference evidence="1 2" key="1">
    <citation type="submission" date="2013-12" db="EMBL/GenBank/DDBJ databases">
        <title>Improved hybrid genome assemblies of Bacteroides xylanisolvens SD CC 1b and Bacteroides xylanisolvens SD CC 2a using Illumina and 454 Sequencing.</title>
        <authorList>
            <person name="Ramaraj T."/>
            <person name="Sundararajan A."/>
            <person name="Mudge J."/>
            <person name="Schilkey F.D."/>
            <person name="Delvecchio V."/>
            <person name="Donlon M."/>
            <person name="Ziemer C."/>
        </authorList>
    </citation>
    <scope>NUCLEOTIDE SEQUENCE [LARGE SCALE GENOMIC DNA]</scope>
</reference>
<name>D4VRG9_9BACE</name>
<accession>D4VRG9</accession>
<protein>
    <submittedName>
        <fullName evidence="1">Uncharacterized protein</fullName>
    </submittedName>
</protein>
<dbReference type="EMBL" id="CBXG010000014">
    <property type="protein sequence ID" value="CDM03195.1"/>
    <property type="molecule type" value="Genomic_DNA"/>
</dbReference>
<dbReference type="AlphaFoldDB" id="D4VRG9"/>
<comment type="caution">
    <text evidence="1">The sequence shown here is derived from an EMBL/GenBank/DDBJ whole genome shotgun (WGS) entry which is preliminary data.</text>
</comment>
<proteinExistence type="predicted"/>
<dbReference type="Proteomes" id="UP000019380">
    <property type="component" value="Unassembled WGS sequence"/>
</dbReference>
<sequence length="40" mass="4873">MQYARFIQKEPVSFFSYSNGLLFHEKKNSHLLLNVFFPFF</sequence>
<organism evidence="1 2">
    <name type="scientific">Bacteroides xylanisolvens SD CC 1b</name>
    <dbReference type="NCBI Taxonomy" id="702447"/>
    <lineage>
        <taxon>Bacteria</taxon>
        <taxon>Pseudomonadati</taxon>
        <taxon>Bacteroidota</taxon>
        <taxon>Bacteroidia</taxon>
        <taxon>Bacteroidales</taxon>
        <taxon>Bacteroidaceae</taxon>
        <taxon>Bacteroides</taxon>
    </lineage>
</organism>
<evidence type="ECO:0000313" key="2">
    <source>
        <dbReference type="Proteomes" id="UP000019380"/>
    </source>
</evidence>
<gene>
    <name evidence="1" type="ORF">BN890_7480</name>
</gene>